<evidence type="ECO:0000313" key="1">
    <source>
        <dbReference type="EMBL" id="GKV11268.1"/>
    </source>
</evidence>
<gene>
    <name evidence="1" type="ORF">SLEP1_g22534</name>
</gene>
<proteinExistence type="predicted"/>
<dbReference type="AlphaFoldDB" id="A0AAV5JIR4"/>
<comment type="caution">
    <text evidence="1">The sequence shown here is derived from an EMBL/GenBank/DDBJ whole genome shotgun (WGS) entry which is preliminary data.</text>
</comment>
<accession>A0AAV5JIR4</accession>
<name>A0AAV5JIR4_9ROSI</name>
<dbReference type="EMBL" id="BPVZ01000034">
    <property type="protein sequence ID" value="GKV11268.1"/>
    <property type="molecule type" value="Genomic_DNA"/>
</dbReference>
<reference evidence="1 2" key="1">
    <citation type="journal article" date="2021" name="Commun. Biol.">
        <title>The genome of Shorea leprosula (Dipterocarpaceae) highlights the ecological relevance of drought in aseasonal tropical rainforests.</title>
        <authorList>
            <person name="Ng K.K.S."/>
            <person name="Kobayashi M.J."/>
            <person name="Fawcett J.A."/>
            <person name="Hatakeyama M."/>
            <person name="Paape T."/>
            <person name="Ng C.H."/>
            <person name="Ang C.C."/>
            <person name="Tnah L.H."/>
            <person name="Lee C.T."/>
            <person name="Nishiyama T."/>
            <person name="Sese J."/>
            <person name="O'Brien M.J."/>
            <person name="Copetti D."/>
            <person name="Mohd Noor M.I."/>
            <person name="Ong R.C."/>
            <person name="Putra M."/>
            <person name="Sireger I.Z."/>
            <person name="Indrioko S."/>
            <person name="Kosugi Y."/>
            <person name="Izuno A."/>
            <person name="Isagi Y."/>
            <person name="Lee S.L."/>
            <person name="Shimizu K.K."/>
        </authorList>
    </citation>
    <scope>NUCLEOTIDE SEQUENCE [LARGE SCALE GENOMIC DNA]</scope>
    <source>
        <strain evidence="1">214</strain>
    </source>
</reference>
<sequence length="62" mass="6882">MITQSSSTCNTSAILPNFLSNLTLSRLCRLFQATTKSFTEGLLVCTENPSLCDLLDNSRHWS</sequence>
<organism evidence="1 2">
    <name type="scientific">Rubroshorea leprosula</name>
    <dbReference type="NCBI Taxonomy" id="152421"/>
    <lineage>
        <taxon>Eukaryota</taxon>
        <taxon>Viridiplantae</taxon>
        <taxon>Streptophyta</taxon>
        <taxon>Embryophyta</taxon>
        <taxon>Tracheophyta</taxon>
        <taxon>Spermatophyta</taxon>
        <taxon>Magnoliopsida</taxon>
        <taxon>eudicotyledons</taxon>
        <taxon>Gunneridae</taxon>
        <taxon>Pentapetalae</taxon>
        <taxon>rosids</taxon>
        <taxon>malvids</taxon>
        <taxon>Malvales</taxon>
        <taxon>Dipterocarpaceae</taxon>
        <taxon>Rubroshorea</taxon>
    </lineage>
</organism>
<keyword evidence="2" id="KW-1185">Reference proteome</keyword>
<evidence type="ECO:0000313" key="2">
    <source>
        <dbReference type="Proteomes" id="UP001054252"/>
    </source>
</evidence>
<protein>
    <submittedName>
        <fullName evidence="1">Uncharacterized protein</fullName>
    </submittedName>
</protein>
<dbReference type="Proteomes" id="UP001054252">
    <property type="component" value="Unassembled WGS sequence"/>
</dbReference>